<keyword evidence="1" id="KW-0472">Membrane</keyword>
<dbReference type="AlphaFoldDB" id="A0A3N0IJ37"/>
<comment type="caution">
    <text evidence="2">The sequence shown here is derived from an EMBL/GenBank/DDBJ whole genome shotgun (WGS) entry which is preliminary data.</text>
</comment>
<proteinExistence type="predicted"/>
<dbReference type="RefSeq" id="WP_123218836.1">
    <property type="nucleotide sequence ID" value="NZ_JACHYQ010000001.1"/>
</dbReference>
<dbReference type="InterPro" id="IPR032340">
    <property type="entry name" value="DUF4860"/>
</dbReference>
<keyword evidence="1" id="KW-1133">Transmembrane helix</keyword>
<keyword evidence="3" id="KW-1185">Reference proteome</keyword>
<dbReference type="Proteomes" id="UP000271472">
    <property type="component" value="Unassembled WGS sequence"/>
</dbReference>
<feature type="transmembrane region" description="Helical" evidence="1">
    <location>
        <begin position="43"/>
        <end position="67"/>
    </location>
</feature>
<dbReference type="Pfam" id="PF16152">
    <property type="entry name" value="DUF4860"/>
    <property type="match status" value="1"/>
</dbReference>
<reference evidence="3" key="1">
    <citation type="submission" date="2018-05" db="EMBL/GenBank/DDBJ databases">
        <title>Genome Sequencing of selected type strains of the family Eggerthellaceae.</title>
        <authorList>
            <person name="Danylec N."/>
            <person name="Stoll D.A."/>
            <person name="Doetsch A."/>
            <person name="Huch M."/>
        </authorList>
    </citation>
    <scope>NUCLEOTIDE SEQUENCE [LARGE SCALE GENOMIC DNA]</scope>
    <source>
        <strain evidence="3">DSM 22006</strain>
    </source>
</reference>
<dbReference type="GeneID" id="98662641"/>
<gene>
    <name evidence="2" type="ORF">DMP05_01395</name>
</gene>
<dbReference type="EMBL" id="QIBZ01000002">
    <property type="protein sequence ID" value="RNM37039.1"/>
    <property type="molecule type" value="Genomic_DNA"/>
</dbReference>
<accession>A0A3N0IJ37</accession>
<evidence type="ECO:0000256" key="1">
    <source>
        <dbReference type="SAM" id="Phobius"/>
    </source>
</evidence>
<organism evidence="2 3">
    <name type="scientific">Slackia isoflavoniconvertens</name>
    <dbReference type="NCBI Taxonomy" id="572010"/>
    <lineage>
        <taxon>Bacteria</taxon>
        <taxon>Bacillati</taxon>
        <taxon>Actinomycetota</taxon>
        <taxon>Coriobacteriia</taxon>
        <taxon>Eggerthellales</taxon>
        <taxon>Eggerthellaceae</taxon>
        <taxon>Slackia</taxon>
    </lineage>
</organism>
<keyword evidence="1" id="KW-0812">Transmembrane</keyword>
<dbReference type="OrthoDB" id="3174811at2"/>
<protein>
    <submittedName>
        <fullName evidence="2">DUF4860 domain-containing protein</fullName>
    </submittedName>
</protein>
<evidence type="ECO:0000313" key="2">
    <source>
        <dbReference type="EMBL" id="RNM37039.1"/>
    </source>
</evidence>
<sequence length="187" mass="20087">MNTHDEMAPTPEELEAEQRTRAYSSLAHLGLETERRTFSPKRIFPQLVLGVFFIALLLALTTGALVYKSIIDSAAQSSSSRQGAALVCNAVHANDAQGAIATGTGPEGRSLVIVEELQSGTFETRFYLYQDQILQEYSIAGTPYTPEKASVVADSDTFEFTYSKGLLSVTTDQGTSNVALRSAQGGA</sequence>
<name>A0A3N0IJ37_9ACTN</name>
<evidence type="ECO:0000313" key="3">
    <source>
        <dbReference type="Proteomes" id="UP000271472"/>
    </source>
</evidence>